<accession>A0A090T584</accession>
<organism evidence="1 2">
    <name type="scientific">Vibrio maritimus</name>
    <dbReference type="NCBI Taxonomy" id="990268"/>
    <lineage>
        <taxon>Bacteria</taxon>
        <taxon>Pseudomonadati</taxon>
        <taxon>Pseudomonadota</taxon>
        <taxon>Gammaproteobacteria</taxon>
        <taxon>Vibrionales</taxon>
        <taxon>Vibrionaceae</taxon>
        <taxon>Vibrio</taxon>
    </lineage>
</organism>
<dbReference type="AlphaFoldDB" id="A0A090T584"/>
<evidence type="ECO:0000313" key="2">
    <source>
        <dbReference type="Proteomes" id="UP000029224"/>
    </source>
</evidence>
<sequence>MMQAALGNTVSNYLTGSTSLDATLQEIESKYLATAKESGLL</sequence>
<name>A0A090T584_9VIBR</name>
<gene>
    <name evidence="1" type="ORF">JCM19240_3500</name>
</gene>
<dbReference type="Proteomes" id="UP000029224">
    <property type="component" value="Unassembled WGS sequence"/>
</dbReference>
<reference evidence="1 2" key="1">
    <citation type="submission" date="2014-09" db="EMBL/GenBank/DDBJ databases">
        <title>Vibrio maritimus JCM 19240. (C210) whole genome shotgun sequence.</title>
        <authorList>
            <person name="Sawabe T."/>
            <person name="Meirelles P."/>
            <person name="Nakanishi M."/>
            <person name="Sayaka M."/>
            <person name="Hattori M."/>
            <person name="Ohkuma M."/>
        </authorList>
    </citation>
    <scope>NUCLEOTIDE SEQUENCE [LARGE SCALE GENOMIC DNA]</scope>
    <source>
        <strain evidence="1 2">JCM 19240</strain>
    </source>
</reference>
<protein>
    <submittedName>
        <fullName evidence="1">Uncharacterized protein</fullName>
    </submittedName>
</protein>
<keyword evidence="2" id="KW-1185">Reference proteome</keyword>
<dbReference type="EMBL" id="BBMT01000006">
    <property type="protein sequence ID" value="GAL35130.1"/>
    <property type="molecule type" value="Genomic_DNA"/>
</dbReference>
<proteinExistence type="predicted"/>
<evidence type="ECO:0000313" key="1">
    <source>
        <dbReference type="EMBL" id="GAL35130.1"/>
    </source>
</evidence>
<reference evidence="1 2" key="2">
    <citation type="submission" date="2014-09" db="EMBL/GenBank/DDBJ databases">
        <authorList>
            <consortium name="NBRP consortium"/>
            <person name="Sawabe T."/>
            <person name="Meirelles P."/>
            <person name="Nakanishi M."/>
            <person name="Sayaka M."/>
            <person name="Hattori M."/>
            <person name="Ohkuma M."/>
        </authorList>
    </citation>
    <scope>NUCLEOTIDE SEQUENCE [LARGE SCALE GENOMIC DNA]</scope>
    <source>
        <strain evidence="1 2">JCM 19240</strain>
    </source>
</reference>
<comment type="caution">
    <text evidence="1">The sequence shown here is derived from an EMBL/GenBank/DDBJ whole genome shotgun (WGS) entry which is preliminary data.</text>
</comment>